<evidence type="ECO:0000313" key="2">
    <source>
        <dbReference type="EMBL" id="UYP44688.1"/>
    </source>
</evidence>
<keyword evidence="3" id="KW-1185">Reference proteome</keyword>
<protein>
    <submittedName>
        <fullName evidence="2">Uncharacterized protein</fullName>
    </submittedName>
</protein>
<organism evidence="2 3">
    <name type="scientific">Candidatus Lokiarchaeum ossiferum</name>
    <dbReference type="NCBI Taxonomy" id="2951803"/>
    <lineage>
        <taxon>Archaea</taxon>
        <taxon>Promethearchaeati</taxon>
        <taxon>Promethearchaeota</taxon>
        <taxon>Promethearchaeia</taxon>
        <taxon>Promethearchaeales</taxon>
        <taxon>Promethearchaeaceae</taxon>
        <taxon>Candidatus Lokiarchaeum</taxon>
    </lineage>
</organism>
<gene>
    <name evidence="2" type="ORF">NEF87_000973</name>
</gene>
<feature type="region of interest" description="Disordered" evidence="1">
    <location>
        <begin position="1"/>
        <end position="23"/>
    </location>
</feature>
<feature type="compositionally biased region" description="Polar residues" evidence="1">
    <location>
        <begin position="1"/>
        <end position="11"/>
    </location>
</feature>
<sequence>MAPQKNTQINSIEDFPESQISMSEQKTSPKNLIDHWVAQIIQIVGQISASFPIFTQVDTSNKPKNVSYSQAESHINHLILLIKASIFQTNSSLNKITDFGEEDLPKIISSVSKLNELQENFQEIKKNMVEVLDLIDVSQFSYCSSCQTLEKSIDFSLCDQCHSVLIKGQEIRDFLIHNYFSKEIPYPMEIIQSLHQKFKGQVKELSFEVQGLEKKRQLVEVPLELNLNPSATYSFFVIDDTHELVPMTTPIMENESNVQNQKADHEICRECGTKMRFLRSTMYYETSADLFQCPKCSMEKMMNFKPIWESNIQDSD</sequence>
<reference evidence="2" key="1">
    <citation type="submission" date="2022-09" db="EMBL/GenBank/DDBJ databases">
        <title>Actin cytoskeleton and complex cell architecture in an #Asgard archaeon.</title>
        <authorList>
            <person name="Ponce Toledo R.I."/>
            <person name="Schleper C."/>
            <person name="Rodrigues Oliveira T."/>
            <person name="Wollweber F."/>
            <person name="Xu J."/>
            <person name="Rittmann S."/>
            <person name="Klingl A."/>
            <person name="Pilhofer M."/>
        </authorList>
    </citation>
    <scope>NUCLEOTIDE SEQUENCE</scope>
    <source>
        <strain evidence="2">B-35</strain>
    </source>
</reference>
<dbReference type="EMBL" id="CP104013">
    <property type="protein sequence ID" value="UYP44688.1"/>
    <property type="molecule type" value="Genomic_DNA"/>
</dbReference>
<name>A0ABY6HN05_9ARCH</name>
<dbReference type="Proteomes" id="UP001208689">
    <property type="component" value="Chromosome"/>
</dbReference>
<accession>A0ABY6HN05</accession>
<evidence type="ECO:0000256" key="1">
    <source>
        <dbReference type="SAM" id="MobiDB-lite"/>
    </source>
</evidence>
<proteinExistence type="predicted"/>
<evidence type="ECO:0000313" key="3">
    <source>
        <dbReference type="Proteomes" id="UP001208689"/>
    </source>
</evidence>